<organism evidence="7 8">
    <name type="scientific">Septoria linicola</name>
    <dbReference type="NCBI Taxonomy" id="215465"/>
    <lineage>
        <taxon>Eukaryota</taxon>
        <taxon>Fungi</taxon>
        <taxon>Dikarya</taxon>
        <taxon>Ascomycota</taxon>
        <taxon>Pezizomycotina</taxon>
        <taxon>Dothideomycetes</taxon>
        <taxon>Dothideomycetidae</taxon>
        <taxon>Mycosphaerellales</taxon>
        <taxon>Mycosphaerellaceae</taxon>
        <taxon>Septoria</taxon>
    </lineage>
</organism>
<comment type="similarity">
    <text evidence="1">Belongs to the paxM FAD-dependent monooxygenase family.</text>
</comment>
<dbReference type="InterPro" id="IPR036188">
    <property type="entry name" value="FAD/NAD-bd_sf"/>
</dbReference>
<dbReference type="PANTHER" id="PTHR13789">
    <property type="entry name" value="MONOOXYGENASE"/>
    <property type="match status" value="1"/>
</dbReference>
<keyword evidence="5" id="KW-0503">Monooxygenase</keyword>
<reference evidence="7" key="1">
    <citation type="submission" date="2022-06" db="EMBL/GenBank/DDBJ databases">
        <title>Complete genome sequences of two strains of the flax pathogen Septoria linicola.</title>
        <authorList>
            <person name="Lapalu N."/>
            <person name="Simon A."/>
            <person name="Demenou B."/>
            <person name="Paumier D."/>
            <person name="Guillot M.-P."/>
            <person name="Gout L."/>
            <person name="Valade R."/>
        </authorList>
    </citation>
    <scope>NUCLEOTIDE SEQUENCE</scope>
    <source>
        <strain evidence="7">SE15195</strain>
    </source>
</reference>
<sequence>MAILEEALQVNGDTARKARGLPEVSGETHAAMPGYGVRLSRVGDPKTIGSYLSRTPDTDQPTIAELEANVPVEIEADRSVDPGRAHLTITIIGAGIAGLVCALALRKDGHRVTLLEKSSFSKHKETGAATSVGPNASGLLLRLGFNFEAAGANVCEGFLSMNGVTGEIKNKQNLEWAKEAYKRESVPGNVRPWALCHRVDLHNELKRLVFDPRGSGPVPEMHLGATVEHVDTETAEVKLADGRVFAADSVIGADGNNSFTRYFVEPDAKLKPWGKSCYRWLVPRASLLLDHDTKQFVQETGYFADVAGPDRKLIMYPCRKNTMVNFAAIVPDDEMETAGGEDWEHKGRKEGLMKSFENFCPETRKLLHSAGDDLRVWQLMHITPLNTFVKGRVALIGDAAHPFLPFLGQGAAQAMEDAVCIANIFQESTLVTSGADSVPELLKLYDSIRRERANWIAAQTERNGLQEGEGGPPPSFVLEMLDNCFKHDEWDNTNEKLADWHARKSDQKDA</sequence>
<dbReference type="SUPFAM" id="SSF54373">
    <property type="entry name" value="FAD-linked reductases, C-terminal domain"/>
    <property type="match status" value="1"/>
</dbReference>
<dbReference type="SUPFAM" id="SSF51905">
    <property type="entry name" value="FAD/NAD(P)-binding domain"/>
    <property type="match status" value="1"/>
</dbReference>
<feature type="domain" description="FAD-binding" evidence="6">
    <location>
        <begin position="88"/>
        <end position="456"/>
    </location>
</feature>
<evidence type="ECO:0000313" key="8">
    <source>
        <dbReference type="Proteomes" id="UP001056384"/>
    </source>
</evidence>
<dbReference type="Gene3D" id="3.50.50.60">
    <property type="entry name" value="FAD/NAD(P)-binding domain"/>
    <property type="match status" value="1"/>
</dbReference>
<keyword evidence="4" id="KW-0560">Oxidoreductase</keyword>
<evidence type="ECO:0000259" key="6">
    <source>
        <dbReference type="Pfam" id="PF01494"/>
    </source>
</evidence>
<dbReference type="InterPro" id="IPR002938">
    <property type="entry name" value="FAD-bd"/>
</dbReference>
<evidence type="ECO:0000256" key="1">
    <source>
        <dbReference type="ARBA" id="ARBA00007992"/>
    </source>
</evidence>
<dbReference type="Pfam" id="PF01494">
    <property type="entry name" value="FAD_binding_3"/>
    <property type="match status" value="1"/>
</dbReference>
<dbReference type="PRINTS" id="PR00420">
    <property type="entry name" value="RNGMNOXGNASE"/>
</dbReference>
<keyword evidence="8" id="KW-1185">Reference proteome</keyword>
<evidence type="ECO:0000256" key="2">
    <source>
        <dbReference type="ARBA" id="ARBA00022630"/>
    </source>
</evidence>
<dbReference type="GO" id="GO:0071949">
    <property type="term" value="F:FAD binding"/>
    <property type="evidence" value="ECO:0007669"/>
    <property type="project" value="InterPro"/>
</dbReference>
<dbReference type="GO" id="GO:0004497">
    <property type="term" value="F:monooxygenase activity"/>
    <property type="evidence" value="ECO:0007669"/>
    <property type="project" value="UniProtKB-KW"/>
</dbReference>
<proteinExistence type="inferred from homology"/>
<dbReference type="EMBL" id="CP099429">
    <property type="protein sequence ID" value="USW59164.1"/>
    <property type="molecule type" value="Genomic_DNA"/>
</dbReference>
<evidence type="ECO:0000256" key="5">
    <source>
        <dbReference type="ARBA" id="ARBA00023033"/>
    </source>
</evidence>
<dbReference type="Proteomes" id="UP001056384">
    <property type="component" value="Chromosome 12"/>
</dbReference>
<dbReference type="InterPro" id="IPR050493">
    <property type="entry name" value="FAD-dep_Monooxygenase_BioMet"/>
</dbReference>
<accession>A0A9Q9B1C5</accession>
<evidence type="ECO:0000313" key="7">
    <source>
        <dbReference type="EMBL" id="USW59164.1"/>
    </source>
</evidence>
<evidence type="ECO:0000256" key="4">
    <source>
        <dbReference type="ARBA" id="ARBA00023002"/>
    </source>
</evidence>
<evidence type="ECO:0000256" key="3">
    <source>
        <dbReference type="ARBA" id="ARBA00022827"/>
    </source>
</evidence>
<protein>
    <submittedName>
        <fullName evidence="7">FAD-binding domain, FAD/NAD(P)-binding domain superfamily</fullName>
    </submittedName>
</protein>
<name>A0A9Q9B1C5_9PEZI</name>
<keyword evidence="2" id="KW-0285">Flavoprotein</keyword>
<dbReference type="PANTHER" id="PTHR13789:SF261">
    <property type="entry name" value="HYDROXYLASE, PUTATIVE (AFU_ORTHOLOGUE AFUA_7G00590)-RELATED"/>
    <property type="match status" value="1"/>
</dbReference>
<dbReference type="AlphaFoldDB" id="A0A9Q9B1C5"/>
<gene>
    <name evidence="7" type="ORF">Slin15195_G124830</name>
</gene>
<keyword evidence="3" id="KW-0274">FAD</keyword>